<dbReference type="RefSeq" id="WP_011708767.1">
    <property type="nucleotide sequence ID" value="NZ_BMIX01000013.1"/>
</dbReference>
<proteinExistence type="predicted"/>
<evidence type="ECO:0008006" key="4">
    <source>
        <dbReference type="Google" id="ProtNLM"/>
    </source>
</evidence>
<gene>
    <name evidence="2" type="ORF">GCM10011532_32900</name>
</gene>
<keyword evidence="1" id="KW-0732">Signal</keyword>
<evidence type="ECO:0000256" key="1">
    <source>
        <dbReference type="SAM" id="SignalP"/>
    </source>
</evidence>
<feature type="chain" id="PRO_5045708529" description="Lipoprotein" evidence="1">
    <location>
        <begin position="27"/>
        <end position="261"/>
    </location>
</feature>
<protein>
    <recommendedName>
        <fullName evidence="4">Lipoprotein</fullName>
    </recommendedName>
</protein>
<dbReference type="Proteomes" id="UP000605733">
    <property type="component" value="Unassembled WGS sequence"/>
</dbReference>
<feature type="signal peptide" evidence="1">
    <location>
        <begin position="1"/>
        <end position="26"/>
    </location>
</feature>
<organism evidence="2 3">
    <name type="scientific">Christiangramia forsetii</name>
    <dbReference type="NCBI Taxonomy" id="411153"/>
    <lineage>
        <taxon>Bacteria</taxon>
        <taxon>Pseudomonadati</taxon>
        <taxon>Bacteroidota</taxon>
        <taxon>Flavobacteriia</taxon>
        <taxon>Flavobacteriales</taxon>
        <taxon>Flavobacteriaceae</taxon>
        <taxon>Christiangramia</taxon>
    </lineage>
</organism>
<accession>A0ABQ1WV40</accession>
<comment type="caution">
    <text evidence="2">The sequence shown here is derived from an EMBL/GenBank/DDBJ whole genome shotgun (WGS) entry which is preliminary data.</text>
</comment>
<reference evidence="3" key="1">
    <citation type="journal article" date="2019" name="Int. J. Syst. Evol. Microbiol.">
        <title>The Global Catalogue of Microorganisms (GCM) 10K type strain sequencing project: providing services to taxonomists for standard genome sequencing and annotation.</title>
        <authorList>
            <consortium name="The Broad Institute Genomics Platform"/>
            <consortium name="The Broad Institute Genome Sequencing Center for Infectious Disease"/>
            <person name="Wu L."/>
            <person name="Ma J."/>
        </authorList>
    </citation>
    <scope>NUCLEOTIDE SEQUENCE [LARGE SCALE GENOMIC DNA]</scope>
    <source>
        <strain evidence="3">CGMCC 1.15422</strain>
    </source>
</reference>
<sequence>MNNQNQKFSIILTILFLLLTISCKDASDNEQNESPVPTDNVEIENEKEIKQVLVEPTDDSQDYEFIEEEPEIKISKREKELELLLNFRSSQNKRITDEYGLVQTYSVDKIYGDEIILGSTDEIRQIEEKQWHGYKLIISLREVTNDLKINGELQHQVKTFEQLYVVEHRFRFLYGSGVDYAKGANLAFEPDTESVEKRKKIFEEIHRRFAFRYEEPDTEWKQAYSNLIKNSGVLEINSYPEFSTIESQNKNTSDINVIEDI</sequence>
<keyword evidence="3" id="KW-1185">Reference proteome</keyword>
<evidence type="ECO:0000313" key="3">
    <source>
        <dbReference type="Proteomes" id="UP000605733"/>
    </source>
</evidence>
<dbReference type="EMBL" id="BMIX01000013">
    <property type="protein sequence ID" value="GGG46443.1"/>
    <property type="molecule type" value="Genomic_DNA"/>
</dbReference>
<evidence type="ECO:0000313" key="2">
    <source>
        <dbReference type="EMBL" id="GGG46443.1"/>
    </source>
</evidence>
<dbReference type="PROSITE" id="PS51257">
    <property type="entry name" value="PROKAR_LIPOPROTEIN"/>
    <property type="match status" value="1"/>
</dbReference>
<name>A0ABQ1WV40_9FLAO</name>